<dbReference type="Pfam" id="PF00440">
    <property type="entry name" value="TetR_N"/>
    <property type="match status" value="1"/>
</dbReference>
<keyword evidence="2 4" id="KW-0238">DNA-binding</keyword>
<dbReference type="PANTHER" id="PTHR47506">
    <property type="entry name" value="TRANSCRIPTIONAL REGULATORY PROTEIN"/>
    <property type="match status" value="1"/>
</dbReference>
<dbReference type="PANTHER" id="PTHR47506:SF1">
    <property type="entry name" value="HTH-TYPE TRANSCRIPTIONAL REGULATOR YJDC"/>
    <property type="match status" value="1"/>
</dbReference>
<feature type="domain" description="HTH tetR-type" evidence="5">
    <location>
        <begin position="21"/>
        <end position="81"/>
    </location>
</feature>
<feature type="DNA-binding region" description="H-T-H motif" evidence="4">
    <location>
        <begin position="44"/>
        <end position="63"/>
    </location>
</feature>
<evidence type="ECO:0000256" key="4">
    <source>
        <dbReference type="PROSITE-ProRule" id="PRU00335"/>
    </source>
</evidence>
<evidence type="ECO:0000256" key="1">
    <source>
        <dbReference type="ARBA" id="ARBA00023015"/>
    </source>
</evidence>
<keyword evidence="1" id="KW-0805">Transcription regulation</keyword>
<keyword evidence="7" id="KW-1185">Reference proteome</keyword>
<evidence type="ECO:0000256" key="2">
    <source>
        <dbReference type="ARBA" id="ARBA00023125"/>
    </source>
</evidence>
<dbReference type="AlphaFoldDB" id="A0AA41XH68"/>
<dbReference type="PROSITE" id="PS50977">
    <property type="entry name" value="HTH_TETR_2"/>
    <property type="match status" value="1"/>
</dbReference>
<evidence type="ECO:0000313" key="6">
    <source>
        <dbReference type="EMBL" id="MCS5727922.1"/>
    </source>
</evidence>
<keyword evidence="3" id="KW-0804">Transcription</keyword>
<gene>
    <name evidence="6" type="ORF">N1028_18650</name>
</gene>
<name>A0AA41XH68_9MICO</name>
<sequence>MTETASAAPAGAAPVGRGHEGAARKRILDAAADLFYSHGIRGTSADRIIEAAGITKVTFYRHFRTKTDLAVAYLEQQAARERGAFEAARADVDPAGALQNIARLIGTMSCMPGFRGCAFINAAAETPDADDPVRVVVDSHRTWTRDMFAGIAAEAHVPDPDKTARQLLMLRDGAMVGGYLGEPDEISDTLQAAYLDALSAARA</sequence>
<comment type="caution">
    <text evidence="6">The sequence shown here is derived from an EMBL/GenBank/DDBJ whole genome shotgun (WGS) entry which is preliminary data.</text>
</comment>
<reference evidence="6" key="1">
    <citation type="submission" date="2022-08" db="EMBL/GenBank/DDBJ databases">
        <authorList>
            <person name="Deng Y."/>
            <person name="Han X.-F."/>
            <person name="Zhang Y.-Q."/>
        </authorList>
    </citation>
    <scope>NUCLEOTIDE SEQUENCE</scope>
    <source>
        <strain evidence="6">CPCC 203407</strain>
    </source>
</reference>
<dbReference type="EMBL" id="JANLCK010000017">
    <property type="protein sequence ID" value="MCS5727922.1"/>
    <property type="molecule type" value="Genomic_DNA"/>
</dbReference>
<dbReference type="Proteomes" id="UP001165587">
    <property type="component" value="Unassembled WGS sequence"/>
</dbReference>
<proteinExistence type="predicted"/>
<dbReference type="PRINTS" id="PR00455">
    <property type="entry name" value="HTHTETR"/>
</dbReference>
<dbReference type="InterPro" id="IPR001647">
    <property type="entry name" value="HTH_TetR"/>
</dbReference>
<dbReference type="GO" id="GO:0003677">
    <property type="term" value="F:DNA binding"/>
    <property type="evidence" value="ECO:0007669"/>
    <property type="project" value="UniProtKB-UniRule"/>
</dbReference>
<dbReference type="InterPro" id="IPR009057">
    <property type="entry name" value="Homeodomain-like_sf"/>
</dbReference>
<protein>
    <submittedName>
        <fullName evidence="6">TetR/AcrR family transcriptional regulator</fullName>
    </submittedName>
</protein>
<dbReference type="SUPFAM" id="SSF46689">
    <property type="entry name" value="Homeodomain-like"/>
    <property type="match status" value="1"/>
</dbReference>
<evidence type="ECO:0000259" key="5">
    <source>
        <dbReference type="PROSITE" id="PS50977"/>
    </source>
</evidence>
<dbReference type="RefSeq" id="WP_259531023.1">
    <property type="nucleotide sequence ID" value="NZ_JANLCK010000017.1"/>
</dbReference>
<dbReference type="SUPFAM" id="SSF48498">
    <property type="entry name" value="Tetracyclin repressor-like, C-terminal domain"/>
    <property type="match status" value="1"/>
</dbReference>
<dbReference type="InterPro" id="IPR036271">
    <property type="entry name" value="Tet_transcr_reg_TetR-rel_C_sf"/>
</dbReference>
<dbReference type="Gene3D" id="1.10.357.10">
    <property type="entry name" value="Tetracycline Repressor, domain 2"/>
    <property type="match status" value="1"/>
</dbReference>
<organism evidence="6 7">
    <name type="scientific">Herbiconiux oxytropis</name>
    <dbReference type="NCBI Taxonomy" id="2970915"/>
    <lineage>
        <taxon>Bacteria</taxon>
        <taxon>Bacillati</taxon>
        <taxon>Actinomycetota</taxon>
        <taxon>Actinomycetes</taxon>
        <taxon>Micrococcales</taxon>
        <taxon>Microbacteriaceae</taxon>
        <taxon>Herbiconiux</taxon>
    </lineage>
</organism>
<accession>A0AA41XH68</accession>
<evidence type="ECO:0000256" key="3">
    <source>
        <dbReference type="ARBA" id="ARBA00023163"/>
    </source>
</evidence>
<evidence type="ECO:0000313" key="7">
    <source>
        <dbReference type="Proteomes" id="UP001165587"/>
    </source>
</evidence>